<dbReference type="NCBIfam" id="NF002158">
    <property type="entry name" value="PRK00984.2-3"/>
    <property type="match status" value="1"/>
</dbReference>
<dbReference type="Pfam" id="PF01142">
    <property type="entry name" value="TruD"/>
    <property type="match status" value="1"/>
</dbReference>
<dbReference type="Gene3D" id="3.30.2350.20">
    <property type="entry name" value="TruD, catalytic domain"/>
    <property type="match status" value="1"/>
</dbReference>
<evidence type="ECO:0000313" key="7">
    <source>
        <dbReference type="Proteomes" id="UP000011650"/>
    </source>
</evidence>
<dbReference type="InterPro" id="IPR001656">
    <property type="entry name" value="PsdUridine_synth_TruD"/>
</dbReference>
<dbReference type="STRING" id="1227482.C469_05957"/>
<feature type="active site" description="Nucleophile" evidence="4">
    <location>
        <position position="99"/>
    </location>
</feature>
<dbReference type="PROSITE" id="PS01268">
    <property type="entry name" value="UPF0024"/>
    <property type="match status" value="1"/>
</dbReference>
<dbReference type="HAMAP" id="MF_01082">
    <property type="entry name" value="TruD"/>
    <property type="match status" value="1"/>
</dbReference>
<evidence type="ECO:0000256" key="2">
    <source>
        <dbReference type="ARBA" id="ARBA00022694"/>
    </source>
</evidence>
<dbReference type="InterPro" id="IPR020119">
    <property type="entry name" value="PsdUridine_synth_TruD_CS"/>
</dbReference>
<dbReference type="InterPro" id="IPR042214">
    <property type="entry name" value="TruD_catalytic"/>
</dbReference>
<comment type="similarity">
    <text evidence="1 4">Belongs to the pseudouridine synthase TruD family.</text>
</comment>
<comment type="function">
    <text evidence="4">Could be responsible for synthesis of pseudouridine from uracil-13 in transfer RNAs.</text>
</comment>
<organism evidence="6 7">
    <name type="scientific">Halorubrum lipolyticum DSM 21995</name>
    <dbReference type="NCBI Taxonomy" id="1227482"/>
    <lineage>
        <taxon>Archaea</taxon>
        <taxon>Methanobacteriati</taxon>
        <taxon>Methanobacteriota</taxon>
        <taxon>Stenosarchaea group</taxon>
        <taxon>Halobacteria</taxon>
        <taxon>Halobacteriales</taxon>
        <taxon>Haloferacaceae</taxon>
        <taxon>Halorubrum</taxon>
    </lineage>
</organism>
<dbReference type="SUPFAM" id="SSF55120">
    <property type="entry name" value="Pseudouridine synthase"/>
    <property type="match status" value="1"/>
</dbReference>
<dbReference type="OrthoDB" id="1798at2157"/>
<dbReference type="GO" id="GO:0031119">
    <property type="term" value="P:tRNA pseudouridine synthesis"/>
    <property type="evidence" value="ECO:0007669"/>
    <property type="project" value="UniProtKB-UniRule"/>
</dbReference>
<dbReference type="RefSeq" id="WP_008004707.1">
    <property type="nucleotide sequence ID" value="NZ_AOJG01000013.1"/>
</dbReference>
<dbReference type="PIRSF" id="PIRSF037016">
    <property type="entry name" value="Pseudouridin_synth_euk_prd"/>
    <property type="match status" value="1"/>
</dbReference>
<name>M0NXJ1_9EURY</name>
<dbReference type="InterPro" id="IPR011760">
    <property type="entry name" value="PsdUridine_synth_TruD_insert"/>
</dbReference>
<dbReference type="PROSITE" id="PS50984">
    <property type="entry name" value="TRUD"/>
    <property type="match status" value="1"/>
</dbReference>
<dbReference type="PANTHER" id="PTHR13326:SF21">
    <property type="entry name" value="PSEUDOURIDYLATE SYNTHASE PUS7L"/>
    <property type="match status" value="1"/>
</dbReference>
<evidence type="ECO:0000256" key="4">
    <source>
        <dbReference type="HAMAP-Rule" id="MF_01082"/>
    </source>
</evidence>
<accession>M0NXJ1</accession>
<dbReference type="Gene3D" id="3.30.70.3160">
    <property type="match status" value="1"/>
</dbReference>
<protein>
    <recommendedName>
        <fullName evidence="4">Probable tRNA pseudouridine synthase D</fullName>
        <ecNumber evidence="4">5.4.99.27</ecNumber>
    </recommendedName>
    <alternativeName>
        <fullName evidence="4">tRNA pseudouridine(13) synthase</fullName>
    </alternativeName>
    <alternativeName>
        <fullName evidence="4">tRNA pseudouridylate synthase D</fullName>
    </alternativeName>
    <alternativeName>
        <fullName evidence="4">tRNA-uridine isomerase D</fullName>
    </alternativeName>
</protein>
<evidence type="ECO:0000259" key="5">
    <source>
        <dbReference type="PROSITE" id="PS50984"/>
    </source>
</evidence>
<proteinExistence type="inferred from homology"/>
<keyword evidence="2 4" id="KW-0819">tRNA processing</keyword>
<reference evidence="6 7" key="1">
    <citation type="journal article" date="2014" name="PLoS Genet.">
        <title>Phylogenetically driven sequencing of extremely halophilic archaea reveals strategies for static and dynamic osmo-response.</title>
        <authorList>
            <person name="Becker E.A."/>
            <person name="Seitzer P.M."/>
            <person name="Tritt A."/>
            <person name="Larsen D."/>
            <person name="Krusor M."/>
            <person name="Yao A.I."/>
            <person name="Wu D."/>
            <person name="Madern D."/>
            <person name="Eisen J.A."/>
            <person name="Darling A.E."/>
            <person name="Facciotti M.T."/>
        </authorList>
    </citation>
    <scope>NUCLEOTIDE SEQUENCE [LARGE SCALE GENOMIC DNA]</scope>
    <source>
        <strain evidence="6 7">DSM 21995</strain>
    </source>
</reference>
<evidence type="ECO:0000256" key="3">
    <source>
        <dbReference type="ARBA" id="ARBA00023235"/>
    </source>
</evidence>
<dbReference type="PANTHER" id="PTHR13326">
    <property type="entry name" value="TRNA PSEUDOURIDINE SYNTHASE D"/>
    <property type="match status" value="1"/>
</dbReference>
<comment type="caution">
    <text evidence="6">The sequence shown here is derived from an EMBL/GenBank/DDBJ whole genome shotgun (WGS) entry which is preliminary data.</text>
</comment>
<keyword evidence="3 4" id="KW-0413">Isomerase</keyword>
<dbReference type="PATRIC" id="fig|1227482.3.peg.1199"/>
<keyword evidence="7" id="KW-1185">Reference proteome</keyword>
<sequence>MASPDTLREAHPAERAAGIDYYVSDADGIGGRLRQSPEDFRVRELEAFEPEPLGADTGSYPELVVRVTLRDWDTNDFARRISDALQISRERVSWAGTKDKRAVTTQLFTLRGVDPGDLPEIRGAEIEPLGRAGRGLSFGDLAGNAFEIRVADAVPEARERVADVVSDLRAFGGDAGESAAIEPIDGDATVGVPNYFGQQRFGSRRPVTHRVGLAVVRDDFREAVRLYAGNPSETEPDDTRAARGRVDAAFGVGGDGPGDGPAADGTGDGDWEACLDAIPGKLRFERSMVHRLAERDVAPDAPPAHDDWRHALEAVPSNLQRLFVNAAQSFLFNRMLSERLRRGIPFDRPVAGDVVCFADADAPEELYAPDTDRLQRVDEDRVSVVTRHCERGRAFVTAPLVGTETDLGAGEPGEIEREVLADAGIEPGDFALPGEFDSSGTRRAVLLRSDLDVTFDDGDPRFAFALPSGSYATVLLREFTKSGPLDL</sequence>
<dbReference type="EC" id="5.4.99.27" evidence="4"/>
<dbReference type="EMBL" id="AOJG01000013">
    <property type="protein sequence ID" value="EMA61974.1"/>
    <property type="molecule type" value="Genomic_DNA"/>
</dbReference>
<evidence type="ECO:0000313" key="6">
    <source>
        <dbReference type="EMBL" id="EMA61974.1"/>
    </source>
</evidence>
<dbReference type="Proteomes" id="UP000011650">
    <property type="component" value="Unassembled WGS sequence"/>
</dbReference>
<comment type="catalytic activity">
    <reaction evidence="4">
        <text>uridine(13) in tRNA = pseudouridine(13) in tRNA</text>
        <dbReference type="Rhea" id="RHEA:42540"/>
        <dbReference type="Rhea" id="RHEA-COMP:10105"/>
        <dbReference type="Rhea" id="RHEA-COMP:10106"/>
        <dbReference type="ChEBI" id="CHEBI:65314"/>
        <dbReference type="ChEBI" id="CHEBI:65315"/>
        <dbReference type="EC" id="5.4.99.27"/>
    </reaction>
</comment>
<feature type="domain" description="TRUD" evidence="5">
    <location>
        <begin position="191"/>
        <end position="447"/>
    </location>
</feature>
<dbReference type="GO" id="GO:0160150">
    <property type="term" value="F:tRNA pseudouridine(13) synthase activity"/>
    <property type="evidence" value="ECO:0007669"/>
    <property type="project" value="UniProtKB-EC"/>
</dbReference>
<dbReference type="GO" id="GO:0003723">
    <property type="term" value="F:RNA binding"/>
    <property type="evidence" value="ECO:0007669"/>
    <property type="project" value="InterPro"/>
</dbReference>
<evidence type="ECO:0000256" key="1">
    <source>
        <dbReference type="ARBA" id="ARBA00007953"/>
    </source>
</evidence>
<dbReference type="Gene3D" id="1.10.1510.30">
    <property type="match status" value="1"/>
</dbReference>
<dbReference type="AlphaFoldDB" id="M0NXJ1"/>
<gene>
    <name evidence="4 6" type="primary">truD</name>
    <name evidence="6" type="ORF">C469_05957</name>
</gene>
<dbReference type="InterPro" id="IPR020103">
    <property type="entry name" value="PsdUridine_synth_cat_dom_sf"/>
</dbReference>